<gene>
    <name evidence="2" type="ORF">AU467_31195</name>
</gene>
<protein>
    <recommendedName>
        <fullName evidence="1">Thiolase C-terminal domain-containing protein</fullName>
    </recommendedName>
</protein>
<name>A0A101KNU0_RHILI</name>
<dbReference type="Proteomes" id="UP000053176">
    <property type="component" value="Unassembled WGS sequence"/>
</dbReference>
<sequence>MQVKSAAPLYRTEEGLGIWPHRGKVACVGVGQSPTLRRWEGSADTSVGAWAILAIRMAIAEAGVKASDVDGMVLVPSTSTGSLWPESKPLPESFLRRFKQTENRLDGIAQLSPEWLLKNIPELTNVKTVIIAHECMTMALTAAIEAVGQGRATTCLAVKGWHNFEGRYYHGGVNAEPTVSGSFQKKYIDSLAGPGCYPVATQFQRYMYKYGKTHEMMAPFVVNSRKNGLLFPEGFWAQHRPFELTEEDYNNERWIAKPANVLDNDLPIHTAAAYVVTTSERARDLRQKPVYVLGHAGSATIDGDDCYELQPHGAIETLEEAEERSATTARKVYEAAGLTWRDIQFENFYDGFGLFHVFHLEGFSFAGVKCGEGLDFYKTDISIDGPNPVSPSGGNIGCGRTRWWMHTDSIQQIRGTAGARQIKIPAEVGISGGFEPWWSNFIVWSKHPS</sequence>
<accession>A0A101KNU0</accession>
<evidence type="ECO:0000313" key="2">
    <source>
        <dbReference type="EMBL" id="KUM24281.1"/>
    </source>
</evidence>
<comment type="caution">
    <text evidence="2">The sequence shown here is derived from an EMBL/GenBank/DDBJ whole genome shotgun (WGS) entry which is preliminary data.</text>
</comment>
<dbReference type="PANTHER" id="PTHR42870">
    <property type="entry name" value="ACETYL-COA C-ACETYLTRANSFERASE"/>
    <property type="match status" value="1"/>
</dbReference>
<dbReference type="InterPro" id="IPR055140">
    <property type="entry name" value="Thiolase_C_2"/>
</dbReference>
<dbReference type="Pfam" id="PF22691">
    <property type="entry name" value="Thiolase_C_1"/>
    <property type="match status" value="1"/>
</dbReference>
<dbReference type="InterPro" id="IPR016039">
    <property type="entry name" value="Thiolase-like"/>
</dbReference>
<dbReference type="Gene3D" id="3.40.47.10">
    <property type="match status" value="1"/>
</dbReference>
<dbReference type="AlphaFoldDB" id="A0A101KNU0"/>
<dbReference type="PIRSF" id="PIRSF000429">
    <property type="entry name" value="Ac-CoA_Ac_transf"/>
    <property type="match status" value="1"/>
</dbReference>
<dbReference type="InterPro" id="IPR002155">
    <property type="entry name" value="Thiolase"/>
</dbReference>
<dbReference type="PANTHER" id="PTHR42870:SF1">
    <property type="entry name" value="NON-SPECIFIC LIPID-TRANSFER PROTEIN-LIKE 2"/>
    <property type="match status" value="1"/>
</dbReference>
<dbReference type="GO" id="GO:0003988">
    <property type="term" value="F:acetyl-CoA C-acyltransferase activity"/>
    <property type="evidence" value="ECO:0007669"/>
    <property type="project" value="UniProtKB-ARBA"/>
</dbReference>
<organism evidence="2 3">
    <name type="scientific">Rhizobium loti</name>
    <name type="common">Mesorhizobium loti</name>
    <dbReference type="NCBI Taxonomy" id="381"/>
    <lineage>
        <taxon>Bacteria</taxon>
        <taxon>Pseudomonadati</taxon>
        <taxon>Pseudomonadota</taxon>
        <taxon>Alphaproteobacteria</taxon>
        <taxon>Hyphomicrobiales</taxon>
        <taxon>Phyllobacteriaceae</taxon>
        <taxon>Mesorhizobium</taxon>
    </lineage>
</organism>
<evidence type="ECO:0000313" key="3">
    <source>
        <dbReference type="Proteomes" id="UP000053176"/>
    </source>
</evidence>
<reference evidence="2 3" key="1">
    <citation type="submission" date="2015-12" db="EMBL/GenBank/DDBJ databases">
        <title>Draft genome sequence of Mesorhizobium sp. UFLA 01-765, a multitolerant efficient symbiont and plant-growth promoting strain isolated from Zn-mining soil using Leucaena leucocephala as a trap plant.</title>
        <authorList>
            <person name="Rangel W.M."/>
            <person name="Thijs S."/>
            <person name="Longatti S.M."/>
            <person name="Moreira F.M."/>
            <person name="Weyens N."/>
            <person name="Vangronsveld J."/>
            <person name="Van Hamme J.D."/>
            <person name="Bottos E.M."/>
            <person name="Rineau F."/>
        </authorList>
    </citation>
    <scope>NUCLEOTIDE SEQUENCE [LARGE SCALE GENOMIC DNA]</scope>
    <source>
        <strain evidence="2 3">UFLA 01-765</strain>
    </source>
</reference>
<evidence type="ECO:0000259" key="1">
    <source>
        <dbReference type="Pfam" id="PF22691"/>
    </source>
</evidence>
<feature type="domain" description="Thiolase C-terminal" evidence="1">
    <location>
        <begin position="326"/>
        <end position="430"/>
    </location>
</feature>
<dbReference type="SUPFAM" id="SSF53901">
    <property type="entry name" value="Thiolase-like"/>
    <property type="match status" value="2"/>
</dbReference>
<dbReference type="EMBL" id="LPWA01000141">
    <property type="protein sequence ID" value="KUM24281.1"/>
    <property type="molecule type" value="Genomic_DNA"/>
</dbReference>
<proteinExistence type="predicted"/>